<accession>A0A2P7YW74</accession>
<evidence type="ECO:0000313" key="8">
    <source>
        <dbReference type="Proteomes" id="UP000243723"/>
    </source>
</evidence>
<reference evidence="7 8" key="1">
    <citation type="submission" date="2017-05" db="EMBL/GenBank/DDBJ databases">
        <title>Draft genome sequence of Elsinoe australis.</title>
        <authorList>
            <person name="Cheng Q."/>
        </authorList>
    </citation>
    <scope>NUCLEOTIDE SEQUENCE [LARGE SCALE GENOMIC DNA]</scope>
    <source>
        <strain evidence="7 8">NL1</strain>
    </source>
</reference>
<evidence type="ECO:0000256" key="5">
    <source>
        <dbReference type="ARBA" id="ARBA00023128"/>
    </source>
</evidence>
<organism evidence="7 8">
    <name type="scientific">Elsinoe australis</name>
    <dbReference type="NCBI Taxonomy" id="40998"/>
    <lineage>
        <taxon>Eukaryota</taxon>
        <taxon>Fungi</taxon>
        <taxon>Dikarya</taxon>
        <taxon>Ascomycota</taxon>
        <taxon>Pezizomycotina</taxon>
        <taxon>Dothideomycetes</taxon>
        <taxon>Dothideomycetidae</taxon>
        <taxon>Myriangiales</taxon>
        <taxon>Elsinoaceae</taxon>
        <taxon>Elsinoe</taxon>
    </lineage>
</organism>
<name>A0A2P7YW74_9PEZI</name>
<dbReference type="InterPro" id="IPR011009">
    <property type="entry name" value="Kinase-like_dom_sf"/>
</dbReference>
<dbReference type="Proteomes" id="UP000243723">
    <property type="component" value="Unassembled WGS sequence"/>
</dbReference>
<dbReference type="STRING" id="40998.A0A2P7YW74"/>
<dbReference type="OrthoDB" id="2906425at2759"/>
<dbReference type="SUPFAM" id="SSF56112">
    <property type="entry name" value="Protein kinase-like (PK-like)"/>
    <property type="match status" value="1"/>
</dbReference>
<dbReference type="AlphaFoldDB" id="A0A2P7YW74"/>
<proteinExistence type="inferred from homology"/>
<keyword evidence="4" id="KW-0809">Transit peptide</keyword>
<evidence type="ECO:0000256" key="4">
    <source>
        <dbReference type="ARBA" id="ARBA00022946"/>
    </source>
</evidence>
<comment type="similarity">
    <text evidence="2">Belongs to the AIM9 family.</text>
</comment>
<keyword evidence="8" id="KW-1185">Reference proteome</keyword>
<sequence length="169" mass="18642">MAAEAVGAQRCVRVEKFPDGLYNKALLLTMNDGREVGAKVPNPNAGRAHFITASEVAIMKSVRRKLKTPLPKVYTWCSRLEDNPIGAEYIIMEKASGVQLESIWPKLGSKDRFAVVKTLGNYQKAWTSIRFHGFGSIYFTDNVPSGMASALAYTDSSGIERTDPETRVV</sequence>
<evidence type="ECO:0000256" key="6">
    <source>
        <dbReference type="ARBA" id="ARBA00031849"/>
    </source>
</evidence>
<dbReference type="PANTHER" id="PTHR36091:SF1">
    <property type="entry name" value="ALTERED INHERITANCE OF MITOCHONDRIA PROTEIN 9, MITOCHONDRIAL"/>
    <property type="match status" value="1"/>
</dbReference>
<evidence type="ECO:0000256" key="2">
    <source>
        <dbReference type="ARBA" id="ARBA00005543"/>
    </source>
</evidence>
<protein>
    <recommendedName>
        <fullName evidence="3">Altered inheritance of mitochondria protein 9, mitochondrial</fullName>
    </recommendedName>
    <alternativeName>
        <fullName evidence="6">Found in mitochondrial proteome protein 29</fullName>
    </alternativeName>
</protein>
<evidence type="ECO:0000313" key="7">
    <source>
        <dbReference type="EMBL" id="PSK40209.1"/>
    </source>
</evidence>
<dbReference type="Gene3D" id="3.30.200.20">
    <property type="entry name" value="Phosphorylase Kinase, domain 1"/>
    <property type="match status" value="1"/>
</dbReference>
<dbReference type="InterPro" id="IPR051035">
    <property type="entry name" value="Mito_inheritance_9"/>
</dbReference>
<dbReference type="PANTHER" id="PTHR36091">
    <property type="entry name" value="ALTERED INHERITANCE OF MITOCHONDRIA PROTEIN 9, MITOCHONDRIAL"/>
    <property type="match status" value="1"/>
</dbReference>
<dbReference type="GO" id="GO:0005739">
    <property type="term" value="C:mitochondrion"/>
    <property type="evidence" value="ECO:0007669"/>
    <property type="project" value="UniProtKB-SubCell"/>
</dbReference>
<comment type="caution">
    <text evidence="7">The sequence shown here is derived from an EMBL/GenBank/DDBJ whole genome shotgun (WGS) entry which is preliminary data.</text>
</comment>
<evidence type="ECO:0000256" key="1">
    <source>
        <dbReference type="ARBA" id="ARBA00004173"/>
    </source>
</evidence>
<gene>
    <name evidence="7" type="ORF">B9Z65_8149</name>
</gene>
<evidence type="ECO:0000256" key="3">
    <source>
        <dbReference type="ARBA" id="ARBA00016197"/>
    </source>
</evidence>
<comment type="subcellular location">
    <subcellularLocation>
        <location evidence="1">Mitochondrion</location>
    </subcellularLocation>
</comment>
<keyword evidence="5" id="KW-0496">Mitochondrion</keyword>
<dbReference type="EMBL" id="NHZQ01000363">
    <property type="protein sequence ID" value="PSK40209.1"/>
    <property type="molecule type" value="Genomic_DNA"/>
</dbReference>